<accession>A0ABU8N8F6</accession>
<dbReference type="PROSITE" id="PS51318">
    <property type="entry name" value="TAT"/>
    <property type="match status" value="1"/>
</dbReference>
<evidence type="ECO:0000313" key="2">
    <source>
        <dbReference type="EMBL" id="MEJ2887926.1"/>
    </source>
</evidence>
<proteinExistence type="predicted"/>
<dbReference type="EMBL" id="JBBEGL010000004">
    <property type="protein sequence ID" value="MEJ2887926.1"/>
    <property type="molecule type" value="Genomic_DNA"/>
</dbReference>
<dbReference type="PROSITE" id="PS51257">
    <property type="entry name" value="PROKAR_LIPOPROTEIN"/>
    <property type="match status" value="1"/>
</dbReference>
<evidence type="ECO:0000313" key="3">
    <source>
        <dbReference type="Proteomes" id="UP001370100"/>
    </source>
</evidence>
<reference evidence="2 3" key="1">
    <citation type="submission" date="2024-03" db="EMBL/GenBank/DDBJ databases">
        <title>Actinomycetospora sp. OC33-EN06, a novel actinomycete isolated from wild orchid (Aerides multiflora).</title>
        <authorList>
            <person name="Suriyachadkun C."/>
        </authorList>
    </citation>
    <scope>NUCLEOTIDE SEQUENCE [LARGE SCALE GENOMIC DNA]</scope>
    <source>
        <strain evidence="2 3">OC33-EN06</strain>
    </source>
</reference>
<sequence length="238" mass="25099">MPPHRLGRRAFVLGVAGSVAAACAAGRAAPVVTPGAADTDWTRLPPGPIPATDAQGRRYLQTRVPAATRPPVVGAPGPGLNAGLPDGRSATYVVQDLAAPVSELGAVFAFGPGNELGSLCLARFDRWDEQHGSRGDVRSTCHLGITPTRWTYGVLRTPRLEVVRTQEFRTPIAQDGSPHTMRVAVAGSTATIVEPDGTEIRIEDPRVAVAGPETFACWEFFKLGPGAGDVTFLRTWAS</sequence>
<keyword evidence="1" id="KW-0732">Signal</keyword>
<keyword evidence="3" id="KW-1185">Reference proteome</keyword>
<comment type="caution">
    <text evidence="2">The sequence shown here is derived from an EMBL/GenBank/DDBJ whole genome shotgun (WGS) entry which is preliminary data.</text>
</comment>
<organism evidence="2 3">
    <name type="scientific">Actinomycetospora aeridis</name>
    <dbReference type="NCBI Taxonomy" id="3129231"/>
    <lineage>
        <taxon>Bacteria</taxon>
        <taxon>Bacillati</taxon>
        <taxon>Actinomycetota</taxon>
        <taxon>Actinomycetes</taxon>
        <taxon>Pseudonocardiales</taxon>
        <taxon>Pseudonocardiaceae</taxon>
        <taxon>Actinomycetospora</taxon>
    </lineage>
</organism>
<dbReference type="RefSeq" id="WP_337714416.1">
    <property type="nucleotide sequence ID" value="NZ_JBBEGL010000004.1"/>
</dbReference>
<evidence type="ECO:0000256" key="1">
    <source>
        <dbReference type="SAM" id="SignalP"/>
    </source>
</evidence>
<feature type="chain" id="PRO_5045962916" evidence="1">
    <location>
        <begin position="25"/>
        <end position="238"/>
    </location>
</feature>
<feature type="signal peptide" evidence="1">
    <location>
        <begin position="1"/>
        <end position="24"/>
    </location>
</feature>
<dbReference type="Proteomes" id="UP001370100">
    <property type="component" value="Unassembled WGS sequence"/>
</dbReference>
<gene>
    <name evidence="2" type="ORF">WCD41_15810</name>
</gene>
<name>A0ABU8N8F6_9PSEU</name>
<dbReference type="InterPro" id="IPR006311">
    <property type="entry name" value="TAT_signal"/>
</dbReference>
<protein>
    <submittedName>
        <fullName evidence="2">Uncharacterized protein</fullName>
    </submittedName>
</protein>